<dbReference type="SUPFAM" id="SSF52266">
    <property type="entry name" value="SGNH hydrolase"/>
    <property type="match status" value="1"/>
</dbReference>
<dbReference type="InterPro" id="IPR036514">
    <property type="entry name" value="SGNH_hydro_sf"/>
</dbReference>
<dbReference type="Gene3D" id="3.40.50.1110">
    <property type="entry name" value="SGNH hydrolase"/>
    <property type="match status" value="1"/>
</dbReference>
<dbReference type="RefSeq" id="WP_283757027.1">
    <property type="nucleotide sequence ID" value="NZ_JAQOSQ010000002.1"/>
</dbReference>
<proteinExistence type="predicted"/>
<dbReference type="InterPro" id="IPR051532">
    <property type="entry name" value="Ester_Hydrolysis_Enzymes"/>
</dbReference>
<protein>
    <submittedName>
        <fullName evidence="2">GDSL-type esterase/lipase family protein</fullName>
    </submittedName>
</protein>
<keyword evidence="3" id="KW-1185">Reference proteome</keyword>
<dbReference type="Pfam" id="PF13472">
    <property type="entry name" value="Lipase_GDSL_2"/>
    <property type="match status" value="1"/>
</dbReference>
<dbReference type="EMBL" id="JAQOSQ010000002">
    <property type="protein sequence ID" value="MDJ1182375.1"/>
    <property type="molecule type" value="Genomic_DNA"/>
</dbReference>
<feature type="domain" description="SGNH hydrolase-type esterase" evidence="1">
    <location>
        <begin position="197"/>
        <end position="330"/>
    </location>
</feature>
<evidence type="ECO:0000313" key="3">
    <source>
        <dbReference type="Proteomes" id="UP001232992"/>
    </source>
</evidence>
<comment type="caution">
    <text evidence="2">The sequence shown here is derived from an EMBL/GenBank/DDBJ whole genome shotgun (WGS) entry which is preliminary data.</text>
</comment>
<name>A0ABT7BTJ0_9CYAN</name>
<dbReference type="InterPro" id="IPR013830">
    <property type="entry name" value="SGNH_hydro"/>
</dbReference>
<sequence length="354" mass="39574">MSHYSLVAISLLAQGPLAALGDGVLPVPPIDDREPPISDAVTPPSLQSSLEVTVDAVLQSLPTVDPLQPQFARAIATQNSVQNSTRQALQPNAPLFPFSPVRLSVPSSWRPVSGMQLFQQRLTALKAGKIYTRLPANSFAEQWRKATEHPTHEQWQWLLQLEAKAIANGQGNNSLNILVGDSLSVWFPHDRLPQGKLWLNQSVSGEATRHIIKRLPFLQPTQPDRVFVLAGINDLRQGASDTVIINNWRAIVKTLRQQHPQSEIVLQSLLPTRLKALPNHRIRNLNRHLAAIARVEGATYLDLHHLFTNEEGELEKAYTTDGIHLSDRGYLVWQQALEWYDAPQKLENNYHAAL</sequence>
<gene>
    <name evidence="2" type="ORF">PMH09_04140</name>
</gene>
<organism evidence="2 3">
    <name type="scientific">Roseofilum casamattae BLCC-M143</name>
    <dbReference type="NCBI Taxonomy" id="3022442"/>
    <lineage>
        <taxon>Bacteria</taxon>
        <taxon>Bacillati</taxon>
        <taxon>Cyanobacteriota</taxon>
        <taxon>Cyanophyceae</taxon>
        <taxon>Desertifilales</taxon>
        <taxon>Desertifilaceae</taxon>
        <taxon>Roseofilum</taxon>
        <taxon>Roseofilum casamattae</taxon>
    </lineage>
</organism>
<evidence type="ECO:0000313" key="2">
    <source>
        <dbReference type="EMBL" id="MDJ1182375.1"/>
    </source>
</evidence>
<accession>A0ABT7BTJ0</accession>
<evidence type="ECO:0000259" key="1">
    <source>
        <dbReference type="Pfam" id="PF13472"/>
    </source>
</evidence>
<dbReference type="Proteomes" id="UP001232992">
    <property type="component" value="Unassembled WGS sequence"/>
</dbReference>
<dbReference type="PANTHER" id="PTHR30383">
    <property type="entry name" value="THIOESTERASE 1/PROTEASE 1/LYSOPHOSPHOLIPASE L1"/>
    <property type="match status" value="1"/>
</dbReference>
<dbReference type="PANTHER" id="PTHR30383:SF5">
    <property type="entry name" value="SGNH HYDROLASE-TYPE ESTERASE DOMAIN-CONTAINING PROTEIN"/>
    <property type="match status" value="1"/>
</dbReference>
<reference evidence="2 3" key="1">
    <citation type="submission" date="2023-01" db="EMBL/GenBank/DDBJ databases">
        <title>Novel diversity within Roseofilum (Cyanobacteria; Desertifilaceae) from marine benthic mats with descriptions of four novel species.</title>
        <authorList>
            <person name="Wang Y."/>
            <person name="Berthold D.E."/>
            <person name="Hu J."/>
            <person name="Lefler F.W."/>
            <person name="Laughinghouse H.D. IV."/>
        </authorList>
    </citation>
    <scope>NUCLEOTIDE SEQUENCE [LARGE SCALE GENOMIC DNA]</scope>
    <source>
        <strain evidence="2 3">BLCC-M143</strain>
    </source>
</reference>